<feature type="domain" description="Glycosyltransferase 2-like" evidence="2">
    <location>
        <begin position="7"/>
        <end position="148"/>
    </location>
</feature>
<dbReference type="EMBL" id="FUHW01000012">
    <property type="protein sequence ID" value="SJM51384.1"/>
    <property type="molecule type" value="Genomic_DNA"/>
</dbReference>
<dbReference type="Gene3D" id="3.90.550.10">
    <property type="entry name" value="Spore Coat Polysaccharide Biosynthesis Protein SpsA, Chain A"/>
    <property type="match status" value="1"/>
</dbReference>
<dbReference type="Pfam" id="PF00535">
    <property type="entry name" value="Glycos_transf_2"/>
    <property type="match status" value="1"/>
</dbReference>
<keyword evidence="4" id="KW-1185">Reference proteome</keyword>
<dbReference type="Proteomes" id="UP000195913">
    <property type="component" value="Unassembled WGS sequence"/>
</dbReference>
<dbReference type="InterPro" id="IPR029044">
    <property type="entry name" value="Nucleotide-diphossugar_trans"/>
</dbReference>
<gene>
    <name evidence="3" type="ORF">FM101_02420</name>
</gene>
<organism evidence="3 4">
    <name type="scientific">Arthrobacter rhombi</name>
    <dbReference type="NCBI Taxonomy" id="71253"/>
    <lineage>
        <taxon>Bacteria</taxon>
        <taxon>Bacillati</taxon>
        <taxon>Actinomycetota</taxon>
        <taxon>Actinomycetes</taxon>
        <taxon>Micrococcales</taxon>
        <taxon>Micrococcaceae</taxon>
        <taxon>Arthrobacter</taxon>
    </lineage>
</organism>
<feature type="region of interest" description="Disordered" evidence="1">
    <location>
        <begin position="319"/>
        <end position="341"/>
    </location>
</feature>
<dbReference type="GO" id="GO:0016740">
    <property type="term" value="F:transferase activity"/>
    <property type="evidence" value="ECO:0007669"/>
    <property type="project" value="UniProtKB-KW"/>
</dbReference>
<evidence type="ECO:0000313" key="3">
    <source>
        <dbReference type="EMBL" id="SJM51384.1"/>
    </source>
</evidence>
<name>A0A1R4F644_9MICC</name>
<evidence type="ECO:0000313" key="4">
    <source>
        <dbReference type="Proteomes" id="UP000195913"/>
    </source>
</evidence>
<evidence type="ECO:0000256" key="1">
    <source>
        <dbReference type="SAM" id="MobiDB-lite"/>
    </source>
</evidence>
<dbReference type="InterPro" id="IPR001173">
    <property type="entry name" value="Glyco_trans_2-like"/>
</dbReference>
<dbReference type="CDD" id="cd00761">
    <property type="entry name" value="Glyco_tranf_GTA_type"/>
    <property type="match status" value="1"/>
</dbReference>
<keyword evidence="3" id="KW-0808">Transferase</keyword>
<evidence type="ECO:0000259" key="2">
    <source>
        <dbReference type="Pfam" id="PF00535"/>
    </source>
</evidence>
<dbReference type="PANTHER" id="PTHR43685:SF11">
    <property type="entry name" value="GLYCOSYLTRANSFERASE TAGX-RELATED"/>
    <property type="match status" value="1"/>
</dbReference>
<dbReference type="AlphaFoldDB" id="A0A1R4F644"/>
<dbReference type="SUPFAM" id="SSF53448">
    <property type="entry name" value="Nucleotide-diphospho-sugar transferases"/>
    <property type="match status" value="1"/>
</dbReference>
<dbReference type="PANTHER" id="PTHR43685">
    <property type="entry name" value="GLYCOSYLTRANSFERASE"/>
    <property type="match status" value="1"/>
</dbReference>
<protein>
    <submittedName>
        <fullName evidence="3">Putative glycosyltransferase</fullName>
    </submittedName>
</protein>
<accession>A0A1R4F644</accession>
<dbReference type="InterPro" id="IPR050834">
    <property type="entry name" value="Glycosyltransf_2"/>
</dbReference>
<proteinExistence type="predicted"/>
<dbReference type="RefSeq" id="WP_086994917.1">
    <property type="nucleotide sequence ID" value="NZ_FUHW01000012.1"/>
</dbReference>
<sequence length="341" mass="37753">MNTPLLSIVVPAKDQAPFIRDTMTSLTHQFEDPRALEVIFVDDGSRDGTGELVEAFAGRLPGLRILRNEEARGLATARNQGLEAATGTTLAFLDGDDWLAPGHLQACWEARDRLDVDFLRVDHVRVTAGRRSIHRAPQARRNTVLDPRASILPQTETTLIDYPYAWAGIFHRRLADAGLLQFPDGLFTAEDRPWIWRLHLQAESFAVVEAPGVLYRRGVTTSLTQIQDRRQLDFARAFALAFAIVAADREASTYWPKVIRQFMAVSCHHLSRSAGMTATVTAELQAAITTTLAAAPEAFLAAAFAGLDARRRRLLLPLYPTTTHPENPTGRDRDLVPGGTR</sequence>
<reference evidence="3 4" key="1">
    <citation type="submission" date="2017-02" db="EMBL/GenBank/DDBJ databases">
        <authorList>
            <person name="Peterson S.W."/>
        </authorList>
    </citation>
    <scope>NUCLEOTIDE SEQUENCE [LARGE SCALE GENOMIC DNA]</scope>
    <source>
        <strain evidence="3 4">B Ar 00.02</strain>
    </source>
</reference>